<gene>
    <name evidence="1" type="ORF">KP509_09G070000</name>
</gene>
<comment type="caution">
    <text evidence="1">The sequence shown here is derived from an EMBL/GenBank/DDBJ whole genome shotgun (WGS) entry which is preliminary data.</text>
</comment>
<keyword evidence="2" id="KW-1185">Reference proteome</keyword>
<evidence type="ECO:0000313" key="1">
    <source>
        <dbReference type="EMBL" id="KAH7429890.1"/>
    </source>
</evidence>
<name>A0A8T2U5T5_CERRI</name>
<dbReference type="AlphaFoldDB" id="A0A8T2U5T5"/>
<dbReference type="EMBL" id="CM035414">
    <property type="protein sequence ID" value="KAH7429890.1"/>
    <property type="molecule type" value="Genomic_DNA"/>
</dbReference>
<sequence>MWVVHTAFILSRVSEMVGISFRLSVYLIEELIVSREFMTMIPGYNLSRRNNGCSSKILAQKGKKKREALYFFVMPAALSSKVIESKASEPLLGLDTSNEIYEVASTPVLECACLLIMSL</sequence>
<evidence type="ECO:0000313" key="2">
    <source>
        <dbReference type="Proteomes" id="UP000825935"/>
    </source>
</evidence>
<protein>
    <submittedName>
        <fullName evidence="1">Uncharacterized protein</fullName>
    </submittedName>
</protein>
<accession>A0A8T2U5T5</accession>
<proteinExistence type="predicted"/>
<reference evidence="1" key="1">
    <citation type="submission" date="2021-08" db="EMBL/GenBank/DDBJ databases">
        <title>WGS assembly of Ceratopteris richardii.</title>
        <authorList>
            <person name="Marchant D.B."/>
            <person name="Chen G."/>
            <person name="Jenkins J."/>
            <person name="Shu S."/>
            <person name="Leebens-Mack J."/>
            <person name="Grimwood J."/>
            <person name="Schmutz J."/>
            <person name="Soltis P."/>
            <person name="Soltis D."/>
            <person name="Chen Z.-H."/>
        </authorList>
    </citation>
    <scope>NUCLEOTIDE SEQUENCE</scope>
    <source>
        <strain evidence="1">Whitten #5841</strain>
        <tissue evidence="1">Leaf</tissue>
    </source>
</reference>
<dbReference type="Proteomes" id="UP000825935">
    <property type="component" value="Chromosome 9"/>
</dbReference>
<organism evidence="1 2">
    <name type="scientific">Ceratopteris richardii</name>
    <name type="common">Triangle waterfern</name>
    <dbReference type="NCBI Taxonomy" id="49495"/>
    <lineage>
        <taxon>Eukaryota</taxon>
        <taxon>Viridiplantae</taxon>
        <taxon>Streptophyta</taxon>
        <taxon>Embryophyta</taxon>
        <taxon>Tracheophyta</taxon>
        <taxon>Polypodiopsida</taxon>
        <taxon>Polypodiidae</taxon>
        <taxon>Polypodiales</taxon>
        <taxon>Pteridineae</taxon>
        <taxon>Pteridaceae</taxon>
        <taxon>Parkerioideae</taxon>
        <taxon>Ceratopteris</taxon>
    </lineage>
</organism>